<dbReference type="NCBIfam" id="TIGR00668">
    <property type="entry name" value="apaH"/>
    <property type="match status" value="1"/>
</dbReference>
<evidence type="ECO:0000256" key="2">
    <source>
        <dbReference type="ARBA" id="ARBA00005419"/>
    </source>
</evidence>
<reference evidence="10" key="1">
    <citation type="submission" date="2021-11" db="EMBL/GenBank/DDBJ databases">
        <title>Draft genome sequence of Alcaligenes endophyticus type strain CCUG 75668T.</title>
        <authorList>
            <person name="Salva-Serra F."/>
            <person name="Duran R.E."/>
            <person name="Seeger M."/>
            <person name="Moore E.R.B."/>
            <person name="Jaen-Luchoro D."/>
        </authorList>
    </citation>
    <scope>NUCLEOTIDE SEQUENCE</scope>
    <source>
        <strain evidence="10">CCUG 75668</strain>
    </source>
</reference>
<dbReference type="PANTHER" id="PTHR40942">
    <property type="match status" value="1"/>
</dbReference>
<dbReference type="SUPFAM" id="SSF56300">
    <property type="entry name" value="Metallo-dependent phosphatases"/>
    <property type="match status" value="1"/>
</dbReference>
<evidence type="ECO:0000256" key="8">
    <source>
        <dbReference type="ARBA" id="ARBA00049417"/>
    </source>
</evidence>
<dbReference type="PANTHER" id="PTHR40942:SF4">
    <property type="entry name" value="CYTOCHROME C5"/>
    <property type="match status" value="1"/>
</dbReference>
<dbReference type="EC" id="3.6.1.41" evidence="3"/>
<comment type="caution">
    <text evidence="10">The sequence shown here is derived from an EMBL/GenBank/DDBJ whole genome shotgun (WGS) entry which is preliminary data.</text>
</comment>
<evidence type="ECO:0000313" key="10">
    <source>
        <dbReference type="EMBL" id="MDN4122330.1"/>
    </source>
</evidence>
<comment type="function">
    <text evidence="1">Hydrolyzes diadenosine 5',5'''-P1,P4-tetraphosphate to yield ADP.</text>
</comment>
<evidence type="ECO:0000256" key="1">
    <source>
        <dbReference type="ARBA" id="ARBA00003413"/>
    </source>
</evidence>
<sequence length="277" mass="30961">MHTTPVVWAIGDIQGCCHSLEKLLAQPDLQADPHAEIWFAGDLINRGPDSLGSLRLIKSLGDRARCVLGNHDVHFLAVLAKARKQGKHDTFSELLNAPDLPELVEWLRHQPLALYDHGHLMVHAGVQPEWSAEQTCLYAKEVEAVLQSSDWQAQIGSLFGNEPDTWHDSLTDTKRLRAIINTLTRMRMCRPDGSMDFKYKDAPDPDSGMLPWFELPNRACAHTPIIFGHWSTLGFFQQATLVSLDSGCVWGRQLSALRLHDRKLVQVHCTAALKPGA</sequence>
<organism evidence="10 11">
    <name type="scientific">Alcaligenes endophyticus</name>
    <dbReference type="NCBI Taxonomy" id="1929088"/>
    <lineage>
        <taxon>Bacteria</taxon>
        <taxon>Pseudomonadati</taxon>
        <taxon>Pseudomonadota</taxon>
        <taxon>Betaproteobacteria</taxon>
        <taxon>Burkholderiales</taxon>
        <taxon>Alcaligenaceae</taxon>
        <taxon>Alcaligenes</taxon>
    </lineage>
</organism>
<evidence type="ECO:0000313" key="11">
    <source>
        <dbReference type="Proteomes" id="UP001168613"/>
    </source>
</evidence>
<dbReference type="CDD" id="cd07422">
    <property type="entry name" value="MPP_ApaH"/>
    <property type="match status" value="1"/>
</dbReference>
<dbReference type="InterPro" id="IPR029052">
    <property type="entry name" value="Metallo-depent_PP-like"/>
</dbReference>
<dbReference type="Proteomes" id="UP001168613">
    <property type="component" value="Unassembled WGS sequence"/>
</dbReference>
<keyword evidence="11" id="KW-1185">Reference proteome</keyword>
<feature type="domain" description="Calcineurin-like phosphoesterase" evidence="9">
    <location>
        <begin position="7"/>
        <end position="126"/>
    </location>
</feature>
<dbReference type="InterPro" id="IPR004843">
    <property type="entry name" value="Calcineurin-like_PHP"/>
</dbReference>
<dbReference type="RefSeq" id="WP_266123447.1">
    <property type="nucleotide sequence ID" value="NZ_JAJHNU010000004.1"/>
</dbReference>
<evidence type="ECO:0000256" key="5">
    <source>
        <dbReference type="ARBA" id="ARBA00031248"/>
    </source>
</evidence>
<proteinExistence type="inferred from homology"/>
<dbReference type="InterPro" id="IPR004617">
    <property type="entry name" value="ApaH"/>
</dbReference>
<dbReference type="EMBL" id="JAJHNU010000004">
    <property type="protein sequence ID" value="MDN4122330.1"/>
    <property type="molecule type" value="Genomic_DNA"/>
</dbReference>
<comment type="catalytic activity">
    <reaction evidence="8">
        <text>P(1),P(4)-bis(5'-adenosyl) tetraphosphate + H2O = 2 ADP + 2 H(+)</text>
        <dbReference type="Rhea" id="RHEA:24252"/>
        <dbReference type="ChEBI" id="CHEBI:15377"/>
        <dbReference type="ChEBI" id="CHEBI:15378"/>
        <dbReference type="ChEBI" id="CHEBI:58141"/>
        <dbReference type="ChEBI" id="CHEBI:456216"/>
        <dbReference type="EC" id="3.6.1.41"/>
    </reaction>
</comment>
<dbReference type="Gene3D" id="3.60.21.10">
    <property type="match status" value="1"/>
</dbReference>
<keyword evidence="4 10" id="KW-0378">Hydrolase</keyword>
<accession>A0ABT8EML2</accession>
<evidence type="ECO:0000256" key="7">
    <source>
        <dbReference type="ARBA" id="ARBA00033210"/>
    </source>
</evidence>
<evidence type="ECO:0000256" key="4">
    <source>
        <dbReference type="ARBA" id="ARBA00022801"/>
    </source>
</evidence>
<dbReference type="Pfam" id="PF00149">
    <property type="entry name" value="Metallophos"/>
    <property type="match status" value="1"/>
</dbReference>
<dbReference type="NCBIfam" id="NF001204">
    <property type="entry name" value="PRK00166.1"/>
    <property type="match status" value="1"/>
</dbReference>
<name>A0ABT8EML2_9BURK</name>
<dbReference type="GO" id="GO:0008803">
    <property type="term" value="F:bis(5'-nucleosyl)-tetraphosphatase (symmetrical) activity"/>
    <property type="evidence" value="ECO:0007669"/>
    <property type="project" value="UniProtKB-EC"/>
</dbReference>
<protein>
    <recommendedName>
        <fullName evidence="3">bis(5'-nucleosyl)-tetraphosphatase (symmetrical)</fullName>
        <ecNumber evidence="3">3.6.1.41</ecNumber>
    </recommendedName>
    <alternativeName>
        <fullName evidence="6">Ap4A hydrolase</fullName>
    </alternativeName>
    <alternativeName>
        <fullName evidence="5">Diadenosine 5',5'''-P1,P4-tetraphosphate pyrophosphohydrolase</fullName>
    </alternativeName>
    <alternativeName>
        <fullName evidence="7">Diadenosine tetraphosphatase</fullName>
    </alternativeName>
</protein>
<evidence type="ECO:0000259" key="9">
    <source>
        <dbReference type="Pfam" id="PF00149"/>
    </source>
</evidence>
<dbReference type="PIRSF" id="PIRSF000903">
    <property type="entry name" value="B5n-ttraPtase_sm"/>
    <property type="match status" value="1"/>
</dbReference>
<comment type="similarity">
    <text evidence="2">Belongs to the Ap4A hydrolase family.</text>
</comment>
<evidence type="ECO:0000256" key="6">
    <source>
        <dbReference type="ARBA" id="ARBA00032248"/>
    </source>
</evidence>
<evidence type="ECO:0000256" key="3">
    <source>
        <dbReference type="ARBA" id="ARBA00012506"/>
    </source>
</evidence>
<gene>
    <name evidence="10" type="ORF">LMS43_13630</name>
</gene>